<dbReference type="OrthoDB" id="4153866at2759"/>
<keyword evidence="5" id="KW-1185">Reference proteome</keyword>
<proteinExistence type="inferred from homology"/>
<keyword evidence="3" id="KW-0472">Membrane</keyword>
<comment type="caution">
    <text evidence="4">The sequence shown here is derived from an EMBL/GenBank/DDBJ whole genome shotgun (WGS) entry which is preliminary data.</text>
</comment>
<evidence type="ECO:0000256" key="1">
    <source>
        <dbReference type="ARBA" id="ARBA00008858"/>
    </source>
</evidence>
<dbReference type="SUPFAM" id="SSF51695">
    <property type="entry name" value="PLC-like phosphodiesterases"/>
    <property type="match status" value="1"/>
</dbReference>
<dbReference type="InterPro" id="IPR051236">
    <property type="entry name" value="HAT_RTT109-like"/>
</dbReference>
<reference evidence="4 5" key="1">
    <citation type="submission" date="2015-03" db="EMBL/GenBank/DDBJ databases">
        <title>RNA-seq based gene annotation and comparative genomics of four Zymoseptoria species reveal species-specific pathogenicity related genes and transposable element activity.</title>
        <authorList>
            <person name="Grandaubert J."/>
            <person name="Bhattacharyya A."/>
            <person name="Stukenbrock E.H."/>
        </authorList>
    </citation>
    <scope>NUCLEOTIDE SEQUENCE [LARGE SCALE GENOMIC DNA]</scope>
    <source>
        <strain evidence="4 5">Zb18110</strain>
    </source>
</reference>
<dbReference type="AlphaFoldDB" id="A0A0F4GL15"/>
<dbReference type="PANTHER" id="PTHR31571:SF1">
    <property type="entry name" value="ALTERED INHERITANCE OF MITOCHONDRIA PROTEIN 6"/>
    <property type="match status" value="1"/>
</dbReference>
<keyword evidence="3" id="KW-1133">Transmembrane helix</keyword>
<evidence type="ECO:0000313" key="5">
    <source>
        <dbReference type="Proteomes" id="UP000033647"/>
    </source>
</evidence>
<dbReference type="PANTHER" id="PTHR31571">
    <property type="entry name" value="ALTERED INHERITANCE OF MITOCHONDRIA PROTEIN 6"/>
    <property type="match status" value="1"/>
</dbReference>
<evidence type="ECO:0000313" key="4">
    <source>
        <dbReference type="EMBL" id="KJX97777.1"/>
    </source>
</evidence>
<protein>
    <recommendedName>
        <fullName evidence="2">Altered inheritance of mitochondria protein 6</fullName>
    </recommendedName>
</protein>
<name>A0A0F4GL15_9PEZI</name>
<feature type="transmembrane region" description="Helical" evidence="3">
    <location>
        <begin position="102"/>
        <end position="124"/>
    </location>
</feature>
<keyword evidence="3" id="KW-0812">Transmembrane</keyword>
<accession>A0A0F4GL15</accession>
<dbReference type="Proteomes" id="UP000033647">
    <property type="component" value="Unassembled WGS sequence"/>
</dbReference>
<sequence>MESRLEAGPPRAEYSNVDVNLSDNDASTQHDAYNEFASFQQGQRHRRTIVGRIRALLGMSARRRGKAEGDVLDARSDGSLKKRYHPASWNVRREKKTSAFGWPVRIVWVLPLVLLSIFGILHLLQVFIGSARLLWDLNTTDAFLPDFGTPGHMGAGLAAYPTDATRNVQPIPCHSHNDYWRRVPLLEAIHYGCTSVEADVWKFDEELFVGHDTASLTRNRTLRSLYVSPLVDLLDRMNDPTTLLPSLRTTPRGLFDEAPEQSLVLLIDFKTNGAETFPLVLQQLEPLRAKDHLTYHDGTNLHSRPITVVGTGNAPFDLILNMTTRRDIFFDAPLSAMFESPSSSSPTAPPIPDNEQKYNTTNSLYASVSFTHSIGFPWRGRLSSSQLHLLRGQIRGAHRRGLKVRYWDTPGWPVNLRNAIWGVLMEEEGVDVLNVDDLRGAAVGDWRKRVHGFW</sequence>
<evidence type="ECO:0000256" key="2">
    <source>
        <dbReference type="ARBA" id="ARBA00014286"/>
    </source>
</evidence>
<dbReference type="GO" id="GO:0008081">
    <property type="term" value="F:phosphoric diester hydrolase activity"/>
    <property type="evidence" value="ECO:0007669"/>
    <property type="project" value="InterPro"/>
</dbReference>
<dbReference type="GO" id="GO:0006629">
    <property type="term" value="P:lipid metabolic process"/>
    <property type="evidence" value="ECO:0007669"/>
    <property type="project" value="InterPro"/>
</dbReference>
<dbReference type="STRING" id="1047168.A0A0F4GL15"/>
<organism evidence="4 5">
    <name type="scientific">Zymoseptoria brevis</name>
    <dbReference type="NCBI Taxonomy" id="1047168"/>
    <lineage>
        <taxon>Eukaryota</taxon>
        <taxon>Fungi</taxon>
        <taxon>Dikarya</taxon>
        <taxon>Ascomycota</taxon>
        <taxon>Pezizomycotina</taxon>
        <taxon>Dothideomycetes</taxon>
        <taxon>Dothideomycetidae</taxon>
        <taxon>Mycosphaerellales</taxon>
        <taxon>Mycosphaerellaceae</taxon>
        <taxon>Zymoseptoria</taxon>
    </lineage>
</organism>
<gene>
    <name evidence="4" type="ORF">TI39_contig461g00002</name>
</gene>
<dbReference type="EMBL" id="LAFY01000453">
    <property type="protein sequence ID" value="KJX97777.1"/>
    <property type="molecule type" value="Genomic_DNA"/>
</dbReference>
<dbReference type="InterPro" id="IPR017946">
    <property type="entry name" value="PLC-like_Pdiesterase_TIM-brl"/>
</dbReference>
<evidence type="ECO:0000256" key="3">
    <source>
        <dbReference type="SAM" id="Phobius"/>
    </source>
</evidence>
<comment type="similarity">
    <text evidence="1">Belongs to the AIM6 family.</text>
</comment>